<dbReference type="Pfam" id="PF13715">
    <property type="entry name" value="CarbopepD_reg_2"/>
    <property type="match status" value="1"/>
</dbReference>
<dbReference type="GO" id="GO:0009279">
    <property type="term" value="C:cell outer membrane"/>
    <property type="evidence" value="ECO:0007669"/>
    <property type="project" value="UniProtKB-SubCell"/>
</dbReference>
<evidence type="ECO:0000256" key="9">
    <source>
        <dbReference type="ARBA" id="ARBA00023237"/>
    </source>
</evidence>
<keyword evidence="3 10" id="KW-1134">Transmembrane beta strand</keyword>
<evidence type="ECO:0000256" key="8">
    <source>
        <dbReference type="ARBA" id="ARBA00023170"/>
    </source>
</evidence>
<dbReference type="Pfam" id="PF00593">
    <property type="entry name" value="TonB_dep_Rec_b-barrel"/>
    <property type="match status" value="1"/>
</dbReference>
<dbReference type="Gene3D" id="2.170.130.10">
    <property type="entry name" value="TonB-dependent receptor, plug domain"/>
    <property type="match status" value="1"/>
</dbReference>
<dbReference type="SUPFAM" id="SSF49464">
    <property type="entry name" value="Carboxypeptidase regulatory domain-like"/>
    <property type="match status" value="1"/>
</dbReference>
<comment type="subcellular location">
    <subcellularLocation>
        <location evidence="1 10">Cell outer membrane</location>
        <topology evidence="1 10">Multi-pass membrane protein</topology>
    </subcellularLocation>
</comment>
<dbReference type="SUPFAM" id="SSF56935">
    <property type="entry name" value="Porins"/>
    <property type="match status" value="1"/>
</dbReference>
<evidence type="ECO:0000256" key="3">
    <source>
        <dbReference type="ARBA" id="ARBA00022452"/>
    </source>
</evidence>
<dbReference type="InterPro" id="IPR012910">
    <property type="entry name" value="Plug_dom"/>
</dbReference>
<protein>
    <submittedName>
        <fullName evidence="14">TonB-dependent receptor</fullName>
    </submittedName>
</protein>
<dbReference type="Proteomes" id="UP000886111">
    <property type="component" value="Unassembled WGS sequence"/>
</dbReference>
<accession>A0A7V5H586</accession>
<dbReference type="InterPro" id="IPR008969">
    <property type="entry name" value="CarboxyPept-like_regulatory"/>
</dbReference>
<dbReference type="Pfam" id="PF07715">
    <property type="entry name" value="Plug"/>
    <property type="match status" value="1"/>
</dbReference>
<keyword evidence="9 10" id="KW-0998">Cell outer membrane</keyword>
<comment type="caution">
    <text evidence="14">The sequence shown here is derived from an EMBL/GenBank/DDBJ whole genome shotgun (WGS) entry which is preliminary data.</text>
</comment>
<comment type="similarity">
    <text evidence="10 11">Belongs to the TonB-dependent receptor family.</text>
</comment>
<keyword evidence="6 11" id="KW-0798">TonB box</keyword>
<keyword evidence="8 14" id="KW-0675">Receptor</keyword>
<dbReference type="GO" id="GO:0044718">
    <property type="term" value="P:siderophore transmembrane transport"/>
    <property type="evidence" value="ECO:0007669"/>
    <property type="project" value="TreeGrafter"/>
</dbReference>
<evidence type="ECO:0000256" key="11">
    <source>
        <dbReference type="RuleBase" id="RU003357"/>
    </source>
</evidence>
<dbReference type="PANTHER" id="PTHR30069:SF29">
    <property type="entry name" value="HEMOGLOBIN AND HEMOGLOBIN-HAPTOGLOBIN-BINDING PROTEIN 1-RELATED"/>
    <property type="match status" value="1"/>
</dbReference>
<evidence type="ECO:0000259" key="13">
    <source>
        <dbReference type="Pfam" id="PF07715"/>
    </source>
</evidence>
<evidence type="ECO:0000313" key="14">
    <source>
        <dbReference type="EMBL" id="HHE54708.1"/>
    </source>
</evidence>
<feature type="domain" description="TonB-dependent receptor plug" evidence="13">
    <location>
        <begin position="124"/>
        <end position="217"/>
    </location>
</feature>
<keyword evidence="5" id="KW-0732">Signal</keyword>
<keyword evidence="2 10" id="KW-0813">Transport</keyword>
<evidence type="ECO:0000256" key="1">
    <source>
        <dbReference type="ARBA" id="ARBA00004571"/>
    </source>
</evidence>
<name>A0A7V5H586_CALAY</name>
<keyword evidence="7 10" id="KW-0472">Membrane</keyword>
<evidence type="ECO:0000256" key="5">
    <source>
        <dbReference type="ARBA" id="ARBA00022729"/>
    </source>
</evidence>
<dbReference type="InterPro" id="IPR000531">
    <property type="entry name" value="Beta-barrel_TonB"/>
</dbReference>
<dbReference type="InterPro" id="IPR037066">
    <property type="entry name" value="Plug_dom_sf"/>
</dbReference>
<proteinExistence type="inferred from homology"/>
<organism evidence="14">
    <name type="scientific">Caldithrix abyssi</name>
    <dbReference type="NCBI Taxonomy" id="187145"/>
    <lineage>
        <taxon>Bacteria</taxon>
        <taxon>Pseudomonadati</taxon>
        <taxon>Calditrichota</taxon>
        <taxon>Calditrichia</taxon>
        <taxon>Calditrichales</taxon>
        <taxon>Calditrichaceae</taxon>
        <taxon>Caldithrix</taxon>
    </lineage>
</organism>
<evidence type="ECO:0000256" key="6">
    <source>
        <dbReference type="ARBA" id="ARBA00023077"/>
    </source>
</evidence>
<dbReference type="GO" id="GO:0015344">
    <property type="term" value="F:siderophore uptake transmembrane transporter activity"/>
    <property type="evidence" value="ECO:0007669"/>
    <property type="project" value="TreeGrafter"/>
</dbReference>
<reference evidence="14" key="1">
    <citation type="journal article" date="2020" name="mSystems">
        <title>Genome- and Community-Level Interaction Insights into Carbon Utilization and Element Cycling Functions of Hydrothermarchaeota in Hydrothermal Sediment.</title>
        <authorList>
            <person name="Zhou Z."/>
            <person name="Liu Y."/>
            <person name="Xu W."/>
            <person name="Pan J."/>
            <person name="Luo Z.H."/>
            <person name="Li M."/>
        </authorList>
    </citation>
    <scope>NUCLEOTIDE SEQUENCE [LARGE SCALE GENOMIC DNA]</scope>
    <source>
        <strain evidence="14">HyVt-76</strain>
    </source>
</reference>
<gene>
    <name evidence="14" type="ORF">ENL21_02920</name>
</gene>
<evidence type="ECO:0000256" key="2">
    <source>
        <dbReference type="ARBA" id="ARBA00022448"/>
    </source>
</evidence>
<evidence type="ECO:0000256" key="10">
    <source>
        <dbReference type="PROSITE-ProRule" id="PRU01360"/>
    </source>
</evidence>
<dbReference type="InterPro" id="IPR039426">
    <property type="entry name" value="TonB-dep_rcpt-like"/>
</dbReference>
<dbReference type="PANTHER" id="PTHR30069">
    <property type="entry name" value="TONB-DEPENDENT OUTER MEMBRANE RECEPTOR"/>
    <property type="match status" value="1"/>
</dbReference>
<evidence type="ECO:0000259" key="12">
    <source>
        <dbReference type="Pfam" id="PF00593"/>
    </source>
</evidence>
<evidence type="ECO:0000256" key="4">
    <source>
        <dbReference type="ARBA" id="ARBA00022692"/>
    </source>
</evidence>
<sequence>MKRFLLLLFLFSLPHLIWAGVTGKIAGFITDAKTGEPLPGVNVVLKGTSMGAATDIEGYYVILNVPPGTYTLEASFVGYKNVIVNDVVVNVDLTTRIDLKMEETTLETAEAITVIAEKPMIRKDAISTRHLVSSRDMELQPITSFQEVARFQPGVVGTHFRGGRSGEVLVLIDGIPVRDPAGTYSGSFGGFTSDVPKLGIEQMEVSLGGFSAEYGNVQSGILNLALKEGGSRFTGRLRFSSKPGFGATTSFKEHGYRFKLLQPLENYYEGTLNGPIFSNKIAFSLSAQVVDRNQGFYMNEKGFKQNYQGKLTFRFSPNMKLSLGAVVNRNKWDNFYFPASKYGPRPNYQKDTYYKGIRAGSDTLEIYRYVNDKNLFGKIDIKNESGLFDSTAYSVVKTYYMAGMQEYLWHRKQASNLFYMNWTHSLGAKTFYEIRLNSFYSNYHYSTLDVDDRDGDGNRDEDLQWDVSKPGPHPIYREREDNFWWLRGDDPGYRDQKSWTQTLKADIVSQATPNHLLKGGIQVDYHTTKVENISWTLGVGIYRYDIWTQNSLDVGAYIQDKIEYEGIIGLVGLRFDAFDPNGIYDDIYYPADYANPFTSVGADGIPILQNPKKASMKYQLSPRIGISHPITEKSILHFTYGHYFQRPDGYYLYRNHYLQSLTKVGNYVGNPNLSPEKTVAYELGVEQQIGNDYKITVTGYYKDITNLMNYYKFVARSVGDRELNVYMNADYGNSKGFEVTFSKRVGKFFGGNINYTYSVAKGRSSSASGGANSWNSVKRMNFLAFDQTHTVNAVLNFRTPADFGSAIGSFHPFGNWMLNMLFKYGSGLPYSSYGTDRVNDKRMPATHKLDLKLTKELRFSKRYGMRLFLDVFNVYDKHNVQFIGDNQYYELGDPNDPTIKGDPSVIWREADGTYVRSPLAYSPGRYIRLGFELFF</sequence>
<feature type="domain" description="TonB-dependent receptor-like beta-barrel" evidence="12">
    <location>
        <begin position="415"/>
        <end position="874"/>
    </location>
</feature>
<dbReference type="InterPro" id="IPR036942">
    <property type="entry name" value="Beta-barrel_TonB_sf"/>
</dbReference>
<dbReference type="AlphaFoldDB" id="A0A7V5H586"/>
<evidence type="ECO:0000256" key="7">
    <source>
        <dbReference type="ARBA" id="ARBA00023136"/>
    </source>
</evidence>
<keyword evidence="4 10" id="KW-0812">Transmembrane</keyword>
<dbReference type="Gene3D" id="2.60.40.1120">
    <property type="entry name" value="Carboxypeptidase-like, regulatory domain"/>
    <property type="match status" value="1"/>
</dbReference>
<dbReference type="EMBL" id="DRTD01000210">
    <property type="protein sequence ID" value="HHE54708.1"/>
    <property type="molecule type" value="Genomic_DNA"/>
</dbReference>
<dbReference type="Gene3D" id="2.40.170.20">
    <property type="entry name" value="TonB-dependent receptor, beta-barrel domain"/>
    <property type="match status" value="1"/>
</dbReference>
<dbReference type="PROSITE" id="PS52016">
    <property type="entry name" value="TONB_DEPENDENT_REC_3"/>
    <property type="match status" value="1"/>
</dbReference>